<feature type="transmembrane region" description="Helical" evidence="3">
    <location>
        <begin position="1127"/>
        <end position="1145"/>
    </location>
</feature>
<accession>A0AA36I934</accession>
<evidence type="ECO:0000256" key="2">
    <source>
        <dbReference type="SAM" id="MobiDB-lite"/>
    </source>
</evidence>
<feature type="compositionally biased region" description="Pro residues" evidence="2">
    <location>
        <begin position="3093"/>
        <end position="3103"/>
    </location>
</feature>
<feature type="region of interest" description="Disordered" evidence="2">
    <location>
        <begin position="1223"/>
        <end position="1247"/>
    </location>
</feature>
<dbReference type="EMBL" id="CAUJNA010000857">
    <property type="protein sequence ID" value="CAJ1381934.1"/>
    <property type="molecule type" value="Genomic_DNA"/>
</dbReference>
<feature type="compositionally biased region" description="Low complexity" evidence="2">
    <location>
        <begin position="2457"/>
        <end position="2468"/>
    </location>
</feature>
<feature type="transmembrane region" description="Helical" evidence="3">
    <location>
        <begin position="2890"/>
        <end position="2912"/>
    </location>
</feature>
<reference evidence="4" key="1">
    <citation type="submission" date="2023-08" db="EMBL/GenBank/DDBJ databases">
        <authorList>
            <person name="Chen Y."/>
            <person name="Shah S."/>
            <person name="Dougan E. K."/>
            <person name="Thang M."/>
            <person name="Chan C."/>
        </authorList>
    </citation>
    <scope>NUCLEOTIDE SEQUENCE</scope>
</reference>
<dbReference type="PROSITE" id="PS00018">
    <property type="entry name" value="EF_HAND_1"/>
    <property type="match status" value="1"/>
</dbReference>
<dbReference type="Proteomes" id="UP001178507">
    <property type="component" value="Unassembled WGS sequence"/>
</dbReference>
<gene>
    <name evidence="4" type="ORF">EVOR1521_LOCUS9467</name>
</gene>
<protein>
    <submittedName>
        <fullName evidence="4">Uncharacterized protein</fullName>
    </submittedName>
</protein>
<dbReference type="InterPro" id="IPR018247">
    <property type="entry name" value="EF_Hand_1_Ca_BS"/>
</dbReference>
<feature type="transmembrane region" description="Helical" evidence="3">
    <location>
        <begin position="999"/>
        <end position="1015"/>
    </location>
</feature>
<keyword evidence="3" id="KW-1133">Transmembrane helix</keyword>
<feature type="region of interest" description="Disordered" evidence="2">
    <location>
        <begin position="2443"/>
        <end position="2500"/>
    </location>
</feature>
<feature type="compositionally biased region" description="Basic and acidic residues" evidence="2">
    <location>
        <begin position="2470"/>
        <end position="2481"/>
    </location>
</feature>
<keyword evidence="5" id="KW-1185">Reference proteome</keyword>
<evidence type="ECO:0000256" key="1">
    <source>
        <dbReference type="SAM" id="Coils"/>
    </source>
</evidence>
<evidence type="ECO:0000313" key="4">
    <source>
        <dbReference type="EMBL" id="CAJ1381934.1"/>
    </source>
</evidence>
<evidence type="ECO:0000313" key="5">
    <source>
        <dbReference type="Proteomes" id="UP001178507"/>
    </source>
</evidence>
<feature type="compositionally biased region" description="Acidic residues" evidence="2">
    <location>
        <begin position="1228"/>
        <end position="1241"/>
    </location>
</feature>
<organism evidence="4 5">
    <name type="scientific">Effrenium voratum</name>
    <dbReference type="NCBI Taxonomy" id="2562239"/>
    <lineage>
        <taxon>Eukaryota</taxon>
        <taxon>Sar</taxon>
        <taxon>Alveolata</taxon>
        <taxon>Dinophyceae</taxon>
        <taxon>Suessiales</taxon>
        <taxon>Symbiodiniaceae</taxon>
        <taxon>Effrenium</taxon>
    </lineage>
</organism>
<feature type="transmembrane region" description="Helical" evidence="3">
    <location>
        <begin position="1053"/>
        <end position="1075"/>
    </location>
</feature>
<keyword evidence="3" id="KW-0472">Membrane</keyword>
<feature type="transmembrane region" description="Helical" evidence="3">
    <location>
        <begin position="255"/>
        <end position="277"/>
    </location>
</feature>
<evidence type="ECO:0000256" key="3">
    <source>
        <dbReference type="SAM" id="Phobius"/>
    </source>
</evidence>
<keyword evidence="1" id="KW-0175">Coiled coil</keyword>
<name>A0AA36I934_9DINO</name>
<keyword evidence="3" id="KW-0812">Transmembrane</keyword>
<proteinExistence type="predicted"/>
<feature type="region of interest" description="Disordered" evidence="2">
    <location>
        <begin position="3062"/>
        <end position="3153"/>
    </location>
</feature>
<feature type="compositionally biased region" description="Basic residues" evidence="2">
    <location>
        <begin position="2482"/>
        <end position="2498"/>
    </location>
</feature>
<feature type="transmembrane region" description="Helical" evidence="3">
    <location>
        <begin position="1095"/>
        <end position="1115"/>
    </location>
</feature>
<feature type="coiled-coil region" evidence="1">
    <location>
        <begin position="1911"/>
        <end position="1972"/>
    </location>
</feature>
<sequence length="3153" mass="356218">MKWDEATARGHVKLRSHQADVVLQAAGPLTAALADEETRSRTVAQGTTLAEPGKTLTTGILADLSSHGGFLQLRGGAAESEFRGAAQKAPALTKRSETELETIARWIQDQGNRPWVVYLTVLGPDLPQGRWLLMSSSIYLAFPVHFFALFSAGMLAPQPYEATVSMVGLSAKPSCQAHRADPSGSASELRSLEACSGEQQENEAFQLLWRWAVDEKILDERSGHMIWEPKVGPVELLGQRRDLLRRSEVPLSATWPLLLAALLNALGSLMLAVYVLVMLQQQVIPWALGIIVELQLQVISSLRLTHSSAQGKWRLMAAAIHAPHGVILRWVARPKQNDFHSIQVSVRGKGPQGEEHNFSCQCERTHVQVPEVSSMVRSGDDQRNGEYVVQLVLTAGKDPELPHEEMKPWFEYSFQLQGLDNLGAAMEVSSWSSRVLLPPPWTVFDYPQLLSQVFFPIEVPSFDLFLDQFGSTQEMDCRLGLTDIEVALNGEERKTLTLRLSWQDRGGGAKTTLHLRRDAKCPGVTEHRDWLKGFVEDTKNIFGNSVKSVENIHSEGHVLDAGKIFTRNGQQRLDRQAGTVILQRSDLEQKTVELSIELPSGERVGAGFVDYEQLVTRWSEQRHTWAQGEPLELSLSGGAGKLRCNVVMGDARGDMLEMPKSVFSSLVPGAVWFHGEQRIVHWYLPGLLKHLHTLGFLANQEVPNEESLLFTLAAVPLAGGEAVPLAGEFEAADLRMAVEVPNSKRLRGVFELRIDTCWLQLTESLARKASFAVQKVGFTRKPRGSRWCKLQELYDSGLVHTQLGGAWTTEKVSGKSRYECREAHQRLASHRVFFESPVLVQEFELAYASWCRQHTLQMRQVDDLAFEENKVLPIHISEMQLKMVQGLRPAMPFEQHLRCVVTDEGVKVSTADVQLISEESTKTLTCQAQEVSVLQGFRWRQKPWRFEADLASRGSFAWLLRSQVANQRRILRALIAGFGFLENIGTFCGQVVIFTAPSWLAFVGLALYQHFGLMYQPSFMMRSQTSSWMASEWFIQPSHLKSSVLKESHPLEVVLPVLVVLDLVSTLCSMGYMYFARYHFQCCFKFVAACSWARASFICFLFLYVALTLLLWILLGCILNPEKLMPVAVMIFSGFGLAISLWNQLTNLKDEMLKLIFRFIDPLFGKTLDRLLKELDREDAQDRGSSTNLNKARKQYKMYIVDEITDDMEKALSKLQAKQEKQQILDTAAEDAGEAEEEESDLQSSSAPSEYLELLAEGGLGIQERTSKEVKNNMDKLEDIYGRLCERAPIVETVRGTLEEPKQLALKIFEERKEQMELIETRFLSSSAGGSQMTELYEEKLEHLQKGFISVLQESFDENQLLNKVSFFINSMLPQLISLRAQRLTAGAGQVRRAIHNKWPQEKKGGLKLDLKLKLTETMSASTLSAGESSPSSHGSSAFSNEEVVGMTLYEFFCSDSINIFPQLSLAGRDCPDFEDVRSQPGAPAMQRISFKEENGKKEEVVQEFDMTLDDLVNIEGIPKYSKTPGEMVTWSVELKNAHNELHYAFDVQVQGNAASFRHRSGRTTTAYKPSAVYFVNPREKVQLFLRRTRSGVALWVSGHRARDLDFRPNAEEAKWMAQQKVTRIQMKGLNNTDLQARSSTKEALLFQGEALDTFELQETICEQFNKFVLTKAFGRKSTASSRAVELRRMQVVRVTRELLDGALWWDEYDRLVRHILDIKVKPEYLKAYYTLETKDTLVMPLNRVAPSIMWLVGRMLWPTAFVLMCRHFDLWPEVFDLSASLPAKDAADIADKVRDEQYDLLEEEVEQTEREPLQLRAGFANAVKALEKEYYDQVNREIGFQVREQGADRRKLRTLKEKKVRLLTQHTNVSNEVTTIKEFEKQIDDGVVDADIRDKKPEYQAYVKLKVEELDSVKKQSADIDDELRRLTKSLKATGTFIEEKKGQLRLRTQMEQKELELQKLLKSLKKSAKASSTATSKSYVFSRTSRPDMMPPNAEVLRLRADIKGLQKTLSQSMRKAFTWYMEIVANIKIDQEVLEKEQASAMADEEVMDNLLAQIQERQNQLEDMDLNNLSILYPMYQLEVAMRGKEEAAMREAHVMSDLDEGFEEVIKPLWTKDLVVTGLEVWDADSRQLRTDPALQKKMADWILEAKLQQVMSQRRDELLQEIQQRQISRPPDPLDIEEADDAEWRTSAAFKYLWEDLAESSSDPEAFSEEMLSPKMAVPFLMQIFFEPMVLVPGVIDTDVEASVDLEQLPQRLQEKVAQKRLFRVTDREVDRWRYISEEEDLAWKTMSGDLIANAVSKTTEIFMGSVCLQQVGERQYMNGLTGNVWSRFDKGMYHRGKGMWFDAFVEVCNRIGMPIGRTSSWILWNLVTSEELMRTENVDIILCKEVRLVAELRAVILRKQELGSFQLYLNSDRMTALRAKGRAHPRPELLEDYQEEAAGGGDDGASETQSNAASEAESGAESDPEKAAVSEGKAKSRKNRKGKKRKARQEKHVKISAVKITKLQSPNLIFLDHAQDTVTVQLMVGDRVEGVGCFEWKQTREEAVLASEQTVQLLTPITREPVGSVVMKLRLDDCYKEVFAALDSDETQQTAAQQLEQKERVAEIERRKASAFLPQDSLHPLHSRTAENDPDTLKRRAVSDWEWGFANPVTVRENLLKVLNHTPFVSKSMFYDFLTSAQINLPDEVIDSLWDDKLEKTCPLMLRWGERIISVRGLVLLSDCWKHLQRHIVVAGKRQEVDEDLKKQKPNLAAMAASGIPLGGVWFTPFYNTLMSTCQVVVSMDALKGIYEAHLDPETGLMPLDFVYDAIEKIGRPGLPFATFRNFIFALGIKIENQQIALTFQQVDVNQNNCLGRAELRAGTLMLLQQTVPQMLLEKQKLTVQHIVPHIVAALSILGSLFAFLLLSFESFKKTDTHSAFQTLVQSGLALGVTAGVGSESGGADLSKLKDFVLSKLEQIFGVVIGSDVECQAVHRARLEVDEADALDMENKKAARHWLAPRAELKLQPARRLRPRPVKLAEPWWPGGGLQAVEPVERERSDLPAVGWLCMLPREEPSPLIPRSSKRGMESKARAPRRTQLVPALRPYKCGPPPVYPNPGPRLDSEELAKPIPKPAVPRRNLAASRHRLARGSAAAAAGERRSGRGRRGA</sequence>
<comment type="caution">
    <text evidence="4">The sequence shown here is derived from an EMBL/GenBank/DDBJ whole genome shotgun (WGS) entry which is preliminary data.</text>
</comment>